<reference evidence="1" key="1">
    <citation type="submission" date="2021-12" db="EMBL/GenBank/DDBJ databases">
        <title>Prjna785345.</title>
        <authorList>
            <person name="Rujirawat T."/>
            <person name="Krajaejun T."/>
        </authorList>
    </citation>
    <scope>NUCLEOTIDE SEQUENCE</scope>
    <source>
        <strain evidence="1">Pi057C3</strain>
    </source>
</reference>
<dbReference type="EMBL" id="JAKCXM010000578">
    <property type="protein sequence ID" value="KAJ0392753.1"/>
    <property type="molecule type" value="Genomic_DNA"/>
</dbReference>
<proteinExistence type="predicted"/>
<dbReference type="Proteomes" id="UP001209570">
    <property type="component" value="Unassembled WGS sequence"/>
</dbReference>
<gene>
    <name evidence="1" type="ORF">P43SY_009652</name>
</gene>
<organism evidence="1 2">
    <name type="scientific">Pythium insidiosum</name>
    <name type="common">Pythiosis disease agent</name>
    <dbReference type="NCBI Taxonomy" id="114742"/>
    <lineage>
        <taxon>Eukaryota</taxon>
        <taxon>Sar</taxon>
        <taxon>Stramenopiles</taxon>
        <taxon>Oomycota</taxon>
        <taxon>Peronosporomycetes</taxon>
        <taxon>Pythiales</taxon>
        <taxon>Pythiaceae</taxon>
        <taxon>Pythium</taxon>
    </lineage>
</organism>
<dbReference type="AlphaFoldDB" id="A0AAD5Q2H6"/>
<comment type="caution">
    <text evidence="1">The sequence shown here is derived from an EMBL/GenBank/DDBJ whole genome shotgun (WGS) entry which is preliminary data.</text>
</comment>
<protein>
    <submittedName>
        <fullName evidence="1">Uncharacterized protein</fullName>
    </submittedName>
</protein>
<keyword evidence="2" id="KW-1185">Reference proteome</keyword>
<name>A0AAD5Q2H6_PYTIN</name>
<evidence type="ECO:0000313" key="1">
    <source>
        <dbReference type="EMBL" id="KAJ0392753.1"/>
    </source>
</evidence>
<accession>A0AAD5Q2H6</accession>
<sequence length="143" mass="17087">MFNFVAFEDENRDWLNDEVVQVVNESLAMKREEFEQHIESGRYWKMNEEEKMAVSPEIRRVQWFPIDQVIEMMNASISDPHRPLDDWQSHQFRLHNVSQRDPMYISMLILQGIRAFETRDALRAFVKHQTPPSLHELAQNSSL</sequence>
<evidence type="ECO:0000313" key="2">
    <source>
        <dbReference type="Proteomes" id="UP001209570"/>
    </source>
</evidence>